<keyword evidence="2" id="KW-0067">ATP-binding</keyword>
<evidence type="ECO:0000313" key="2">
    <source>
        <dbReference type="EMBL" id="GFQ76929.1"/>
    </source>
</evidence>
<proteinExistence type="predicted"/>
<accession>A0A8X6GZK5</accession>
<keyword evidence="2" id="KW-0378">Hydrolase</keyword>
<keyword evidence="2" id="KW-0347">Helicase</keyword>
<keyword evidence="3" id="KW-1185">Reference proteome</keyword>
<dbReference type="GO" id="GO:0004386">
    <property type="term" value="F:helicase activity"/>
    <property type="evidence" value="ECO:0007669"/>
    <property type="project" value="UniProtKB-KW"/>
</dbReference>
<dbReference type="OrthoDB" id="7694336at2759"/>
<comment type="caution">
    <text evidence="2">The sequence shown here is derived from an EMBL/GenBank/DDBJ whole genome shotgun (WGS) entry which is preliminary data.</text>
</comment>
<keyword evidence="2" id="KW-0547">Nucleotide-binding</keyword>
<evidence type="ECO:0000313" key="3">
    <source>
        <dbReference type="Proteomes" id="UP000887116"/>
    </source>
</evidence>
<evidence type="ECO:0000256" key="1">
    <source>
        <dbReference type="SAM" id="MobiDB-lite"/>
    </source>
</evidence>
<protein>
    <submittedName>
        <fullName evidence="2">ATP-dependent DNA helicase</fullName>
    </submittedName>
</protein>
<dbReference type="Proteomes" id="UP000887116">
    <property type="component" value="Unassembled WGS sequence"/>
</dbReference>
<reference evidence="2" key="1">
    <citation type="submission" date="2020-07" db="EMBL/GenBank/DDBJ databases">
        <title>Multicomponent nature underlies the extraordinary mechanical properties of spider dragline silk.</title>
        <authorList>
            <person name="Kono N."/>
            <person name="Nakamura H."/>
            <person name="Mori M."/>
            <person name="Yoshida Y."/>
            <person name="Ohtoshi R."/>
            <person name="Malay A.D."/>
            <person name="Moran D.A.P."/>
            <person name="Tomita M."/>
            <person name="Numata K."/>
            <person name="Arakawa K."/>
        </authorList>
    </citation>
    <scope>NUCLEOTIDE SEQUENCE</scope>
</reference>
<gene>
    <name evidence="2" type="ORF">TNCT_225191</name>
</gene>
<dbReference type="EMBL" id="BMAO01011816">
    <property type="protein sequence ID" value="GFQ76929.1"/>
    <property type="molecule type" value="Genomic_DNA"/>
</dbReference>
<name>A0A8X6GZK5_TRICU</name>
<sequence length="374" mass="42292">MANFPNGGIHGRRAPSFLGASPPLAPVSDTSPAEIHPRSANAEQERVVRGDVEQMEHDANNSTVCKYKDYQKFSTTHDEFKTKFLENNFGAVCSVCDRLWHENNMKRLPLRAKELFSAEFPDVSFETASVGARCHLALSSPHAHILLWLNDAPEDAINGDQNSAINLIDSLVSVSKENASGHEKLQEHKHTFTCYQKKGNAANQKCRFGAPFMPSRSTVILVPMPADDPRRNTLANLYSSLWKALAENDYRDIHHFFEAHNILSDDFYLDVLRAGIKRPMVFLKRQTTEKWINAFNPFILNVLGANMDFQFIIEHSYAAYVVEYVNKTNRGISNLQRKIIEVMDEHPEFDIVEITLKLSIDLLNAVEMTSQEAA</sequence>
<feature type="region of interest" description="Disordered" evidence="1">
    <location>
        <begin position="1"/>
        <end position="46"/>
    </location>
</feature>
<organism evidence="2 3">
    <name type="scientific">Trichonephila clavata</name>
    <name type="common">Joro spider</name>
    <name type="synonym">Nephila clavata</name>
    <dbReference type="NCBI Taxonomy" id="2740835"/>
    <lineage>
        <taxon>Eukaryota</taxon>
        <taxon>Metazoa</taxon>
        <taxon>Ecdysozoa</taxon>
        <taxon>Arthropoda</taxon>
        <taxon>Chelicerata</taxon>
        <taxon>Arachnida</taxon>
        <taxon>Araneae</taxon>
        <taxon>Araneomorphae</taxon>
        <taxon>Entelegynae</taxon>
        <taxon>Araneoidea</taxon>
        <taxon>Nephilidae</taxon>
        <taxon>Trichonephila</taxon>
    </lineage>
</organism>
<dbReference type="AlphaFoldDB" id="A0A8X6GZK5"/>